<keyword evidence="3" id="KW-1185">Reference proteome</keyword>
<evidence type="ECO:0000313" key="3">
    <source>
        <dbReference type="Proteomes" id="UP001286313"/>
    </source>
</evidence>
<reference evidence="2" key="1">
    <citation type="submission" date="2023-10" db="EMBL/GenBank/DDBJ databases">
        <title>Genome assemblies of two species of porcelain crab, Petrolisthes cinctipes and Petrolisthes manimaculis (Anomura: Porcellanidae).</title>
        <authorList>
            <person name="Angst P."/>
        </authorList>
    </citation>
    <scope>NUCLEOTIDE SEQUENCE</scope>
    <source>
        <strain evidence="2">PB745_01</strain>
        <tissue evidence="2">Gill</tissue>
    </source>
</reference>
<sequence>MKIKIVTRNTIKKDPEVKLYPCIIVIEGSHNHISCSASALRERRVLLDPKQEFFTYFEEGLTTAQASRRHNKKQDFNFCDMANNSTNPSIKSVAYIRDCWLEEHHGTVGGDAMLSAIRKYAAANQDSKIEMQVHGNQYAVVLLTSFMSRIHKEFKESKEVVFIDTTSHVDQLNTAVTPLLCVGPAGAVPLAVIFTSSQEESSYRAGFGLLQRMLGIGEFYGQGYPDCFITDNSEAERKALKSTWPQSSQFLCIFHILQQIWRWLCDSSHSVKKEHRPKLMSVAKELVYAHSDSEFLQLWSKFCHTSEALLYENYRNVQKQLDSSLEDTNIVSETRFFV</sequence>
<evidence type="ECO:0000313" key="2">
    <source>
        <dbReference type="EMBL" id="KAK3892686.1"/>
    </source>
</evidence>
<feature type="domain" description="MULE transposase" evidence="1">
    <location>
        <begin position="160"/>
        <end position="258"/>
    </location>
</feature>
<protein>
    <recommendedName>
        <fullName evidence="1">MULE transposase domain-containing protein</fullName>
    </recommendedName>
</protein>
<comment type="caution">
    <text evidence="2">The sequence shown here is derived from an EMBL/GenBank/DDBJ whole genome shotgun (WGS) entry which is preliminary data.</text>
</comment>
<evidence type="ECO:0000259" key="1">
    <source>
        <dbReference type="Pfam" id="PF10551"/>
    </source>
</evidence>
<dbReference type="InterPro" id="IPR018289">
    <property type="entry name" value="MULE_transposase_dom"/>
</dbReference>
<accession>A0AAE1L149</accession>
<dbReference type="AlphaFoldDB" id="A0AAE1L149"/>
<organism evidence="2 3">
    <name type="scientific">Petrolisthes cinctipes</name>
    <name type="common">Flat porcelain crab</name>
    <dbReference type="NCBI Taxonomy" id="88211"/>
    <lineage>
        <taxon>Eukaryota</taxon>
        <taxon>Metazoa</taxon>
        <taxon>Ecdysozoa</taxon>
        <taxon>Arthropoda</taxon>
        <taxon>Crustacea</taxon>
        <taxon>Multicrustacea</taxon>
        <taxon>Malacostraca</taxon>
        <taxon>Eumalacostraca</taxon>
        <taxon>Eucarida</taxon>
        <taxon>Decapoda</taxon>
        <taxon>Pleocyemata</taxon>
        <taxon>Anomura</taxon>
        <taxon>Galatheoidea</taxon>
        <taxon>Porcellanidae</taxon>
        <taxon>Petrolisthes</taxon>
    </lineage>
</organism>
<gene>
    <name evidence="2" type="ORF">Pcinc_003478</name>
</gene>
<dbReference type="Pfam" id="PF10551">
    <property type="entry name" value="MULE"/>
    <property type="match status" value="1"/>
</dbReference>
<dbReference type="EMBL" id="JAWQEG010000249">
    <property type="protein sequence ID" value="KAK3892686.1"/>
    <property type="molecule type" value="Genomic_DNA"/>
</dbReference>
<dbReference type="PANTHER" id="PTHR35385">
    <property type="entry name" value="PROTEIN B, PUTATIVE-RELATED-RELATED"/>
    <property type="match status" value="1"/>
</dbReference>
<dbReference type="Proteomes" id="UP001286313">
    <property type="component" value="Unassembled WGS sequence"/>
</dbReference>
<dbReference type="PANTHER" id="PTHR35385:SF2">
    <property type="entry name" value="PROTEIN B, PUTATIVE-RELATED"/>
    <property type="match status" value="1"/>
</dbReference>
<name>A0AAE1L149_PETCI</name>
<proteinExistence type="predicted"/>